<dbReference type="OrthoDB" id="3917128at2759"/>
<evidence type="ECO:0000313" key="4">
    <source>
        <dbReference type="EMBL" id="KXS93662.1"/>
    </source>
</evidence>
<proteinExistence type="predicted"/>
<dbReference type="Proteomes" id="UP000073492">
    <property type="component" value="Unassembled WGS sequence"/>
</dbReference>
<keyword evidence="2" id="KW-0812">Transmembrane</keyword>
<organism evidence="4 5">
    <name type="scientific">Pseudocercospora musae</name>
    <dbReference type="NCBI Taxonomy" id="113226"/>
    <lineage>
        <taxon>Eukaryota</taxon>
        <taxon>Fungi</taxon>
        <taxon>Dikarya</taxon>
        <taxon>Ascomycota</taxon>
        <taxon>Pezizomycotina</taxon>
        <taxon>Dothideomycetes</taxon>
        <taxon>Dothideomycetidae</taxon>
        <taxon>Mycosphaerellales</taxon>
        <taxon>Mycosphaerellaceae</taxon>
        <taxon>Pseudocercospora</taxon>
    </lineage>
</organism>
<dbReference type="AlphaFoldDB" id="A0A139GTZ9"/>
<sequence length="340" mass="39066">MFSTTILLLVVVVALISPVSAKNAVVDATSEDLTSLLKRHSVTLVNCLDLNLALAQIDCNEAPEKCSDSNAYPTLRLISTHVETSWNMSWIDTTDSRSASDFDVWKSMGHSIALDYELLARNRDDPSIVYGNYHPDVYFNLIGACLPYFDSRRTILLNSLEQKALRIELEQYNASRSSHDPNRTFWITSVAFIDRPSNYRAPRPDDRTRSKFSWRCADIGDPPWYQYVWHVNFDSYGRIGCMRRRFLILLDRLSFHVPTPRPLWLILFVPLTVLVLVKLSTKRRQRQWSRARGGFDNQWYGGIFHSRPKSSKNRVYSANPFADRPTTRSVLGPGPDFKKP</sequence>
<comment type="caution">
    <text evidence="4">The sequence shown here is derived from an EMBL/GenBank/DDBJ whole genome shotgun (WGS) entry which is preliminary data.</text>
</comment>
<feature type="chain" id="PRO_5007296930" evidence="3">
    <location>
        <begin position="22"/>
        <end position="340"/>
    </location>
</feature>
<name>A0A139GTZ9_9PEZI</name>
<evidence type="ECO:0000256" key="1">
    <source>
        <dbReference type="SAM" id="MobiDB-lite"/>
    </source>
</evidence>
<protein>
    <submittedName>
        <fullName evidence="4">Uncharacterized protein</fullName>
    </submittedName>
</protein>
<accession>A0A139GTZ9</accession>
<evidence type="ECO:0000256" key="2">
    <source>
        <dbReference type="SAM" id="Phobius"/>
    </source>
</evidence>
<keyword evidence="2" id="KW-0472">Membrane</keyword>
<feature type="signal peptide" evidence="3">
    <location>
        <begin position="1"/>
        <end position="21"/>
    </location>
</feature>
<feature type="transmembrane region" description="Helical" evidence="2">
    <location>
        <begin position="262"/>
        <end position="280"/>
    </location>
</feature>
<gene>
    <name evidence="4" type="ORF">AC579_10300</name>
</gene>
<dbReference type="EMBL" id="LFZO01001112">
    <property type="protein sequence ID" value="KXS93662.1"/>
    <property type="molecule type" value="Genomic_DNA"/>
</dbReference>
<keyword evidence="2" id="KW-1133">Transmembrane helix</keyword>
<reference evidence="4 5" key="1">
    <citation type="submission" date="2015-07" db="EMBL/GenBank/DDBJ databases">
        <title>Comparative genomics of the Sigatoka disease complex on banana suggests a link between parallel evolutionary changes in Pseudocercospora fijiensis and Pseudocercospora eumusae and increased virulence on the banana host.</title>
        <authorList>
            <person name="Chang T.-C."/>
            <person name="Salvucci A."/>
            <person name="Crous P.W."/>
            <person name="Stergiopoulos I."/>
        </authorList>
    </citation>
    <scope>NUCLEOTIDE SEQUENCE [LARGE SCALE GENOMIC DNA]</scope>
    <source>
        <strain evidence="4 5">CBS 116634</strain>
    </source>
</reference>
<evidence type="ECO:0000313" key="5">
    <source>
        <dbReference type="Proteomes" id="UP000073492"/>
    </source>
</evidence>
<evidence type="ECO:0000256" key="3">
    <source>
        <dbReference type="SAM" id="SignalP"/>
    </source>
</evidence>
<feature type="region of interest" description="Disordered" evidence="1">
    <location>
        <begin position="309"/>
        <end position="340"/>
    </location>
</feature>
<keyword evidence="5" id="KW-1185">Reference proteome</keyword>
<keyword evidence="3" id="KW-0732">Signal</keyword>